<dbReference type="EMBL" id="SRMI01000003">
    <property type="protein sequence ID" value="TVY74212.1"/>
    <property type="molecule type" value="Genomic_DNA"/>
</dbReference>
<dbReference type="AlphaFoldDB" id="A0A559LIW1"/>
<evidence type="ECO:0000313" key="2">
    <source>
        <dbReference type="Proteomes" id="UP000320707"/>
    </source>
</evidence>
<gene>
    <name evidence="1" type="ORF">Focb16_v004952</name>
</gene>
<proteinExistence type="predicted"/>
<organism evidence="1 2">
    <name type="scientific">Fusarium oxysporum f. sp. cubense</name>
    <dbReference type="NCBI Taxonomy" id="61366"/>
    <lineage>
        <taxon>Eukaryota</taxon>
        <taxon>Fungi</taxon>
        <taxon>Dikarya</taxon>
        <taxon>Ascomycota</taxon>
        <taxon>Pezizomycotina</taxon>
        <taxon>Sordariomycetes</taxon>
        <taxon>Hypocreomycetidae</taxon>
        <taxon>Hypocreales</taxon>
        <taxon>Nectriaceae</taxon>
        <taxon>Fusarium</taxon>
        <taxon>Fusarium oxysporum species complex</taxon>
    </lineage>
</organism>
<sequence length="95" mass="10597">MNLVIVVGSPFTRRRIQAKHALPPGLANVDTRTDRSLHPRVLVPNNSDEQLLRNTYSLVRHDDRKRRLDGLVMGDATLPSGSFEHFTNDAVAGQP</sequence>
<name>A0A559LIW1_FUSOC</name>
<comment type="caution">
    <text evidence="1">The sequence shown here is derived from an EMBL/GenBank/DDBJ whole genome shotgun (WGS) entry which is preliminary data.</text>
</comment>
<evidence type="ECO:0000313" key="1">
    <source>
        <dbReference type="EMBL" id="TVY74212.1"/>
    </source>
</evidence>
<reference evidence="1 2" key="1">
    <citation type="journal article" date="2019" name="Microbiol. Resour. Announc.">
        <title>High-quality draft genome sequence of Fusarium oxysporum f. sp. cubense strain 160527, a causal agent of Panama disease.</title>
        <authorList>
            <person name="Asai S."/>
            <person name="Ayukawa Y."/>
            <person name="Gan P."/>
            <person name="Masuda S."/>
            <person name="Komatsu K."/>
            <person name="Shirasu K."/>
            <person name="Arie T."/>
        </authorList>
    </citation>
    <scope>NUCLEOTIDE SEQUENCE [LARGE SCALE GENOMIC DNA]</scope>
    <source>
        <strain evidence="1 2">160527</strain>
    </source>
</reference>
<accession>A0A559LIW1</accession>
<dbReference type="Proteomes" id="UP000320707">
    <property type="component" value="Unassembled WGS sequence"/>
</dbReference>
<protein>
    <submittedName>
        <fullName evidence="1">Uncharacterized protein</fullName>
    </submittedName>
</protein>